<accession>A0A673TE34</accession>
<reference evidence="18 19" key="1">
    <citation type="submission" date="2019-05" db="EMBL/GenBank/DDBJ databases">
        <title>A Chromosome-scale Meerkat (S. suricatta) Genome Assembly.</title>
        <authorList>
            <person name="Dudchenko O."/>
            <person name="Lieberman Aiden E."/>
            <person name="Tung J."/>
            <person name="Barreiro L.B."/>
            <person name="Clutton-Brock T.H."/>
        </authorList>
    </citation>
    <scope>NUCLEOTIDE SEQUENCE [LARGE SCALE GENOMIC DNA]</scope>
</reference>
<evidence type="ECO:0000256" key="5">
    <source>
        <dbReference type="ARBA" id="ARBA00011542"/>
    </source>
</evidence>
<organism evidence="18 19">
    <name type="scientific">Suricata suricatta</name>
    <name type="common">Meerkat</name>
    <dbReference type="NCBI Taxonomy" id="37032"/>
    <lineage>
        <taxon>Eukaryota</taxon>
        <taxon>Metazoa</taxon>
        <taxon>Chordata</taxon>
        <taxon>Craniata</taxon>
        <taxon>Vertebrata</taxon>
        <taxon>Euteleostomi</taxon>
        <taxon>Mammalia</taxon>
        <taxon>Eutheria</taxon>
        <taxon>Laurasiatheria</taxon>
        <taxon>Carnivora</taxon>
        <taxon>Feliformia</taxon>
        <taxon>Herpestidae</taxon>
        <taxon>Suricata</taxon>
    </lineage>
</organism>
<evidence type="ECO:0000256" key="11">
    <source>
        <dbReference type="ARBA" id="ARBA00022833"/>
    </source>
</evidence>
<keyword evidence="13" id="KW-0007">Acetylation</keyword>
<evidence type="ECO:0000256" key="2">
    <source>
        <dbReference type="ARBA" id="ARBA00004427"/>
    </source>
</evidence>
<name>A0A673TE34_SURSU</name>
<evidence type="ECO:0000256" key="9">
    <source>
        <dbReference type="ARBA" id="ARBA00022723"/>
    </source>
</evidence>
<dbReference type="GO" id="GO:0002181">
    <property type="term" value="P:cytoplasmic translation"/>
    <property type="evidence" value="ECO:0007669"/>
    <property type="project" value="TreeGrafter"/>
</dbReference>
<comment type="similarity">
    <text evidence="4">Belongs to the universal ribosomal protein uS14 family.</text>
</comment>
<dbReference type="PANTHER" id="PTHR12010">
    <property type="entry name" value="40S RIBOSOMAL PROTEIN S29"/>
    <property type="match status" value="1"/>
</dbReference>
<evidence type="ECO:0000256" key="14">
    <source>
        <dbReference type="ARBA" id="ARBA00023274"/>
    </source>
</evidence>
<keyword evidence="12" id="KW-0689">Ribosomal protein</keyword>
<dbReference type="PANTHER" id="PTHR12010:SF26">
    <property type="entry name" value="SMALL RIBOSOMAL SUBUNIT PROTEIN US14"/>
    <property type="match status" value="1"/>
</dbReference>
<dbReference type="GO" id="GO:0003723">
    <property type="term" value="F:RNA binding"/>
    <property type="evidence" value="ECO:0007669"/>
    <property type="project" value="InterPro"/>
</dbReference>
<dbReference type="InterPro" id="IPR023676">
    <property type="entry name" value="Ribosomal_uS14_arc"/>
</dbReference>
<keyword evidence="6" id="KW-0488">Methylation</keyword>
<dbReference type="PROSITE" id="PS00527">
    <property type="entry name" value="RIBOSOMAL_S14"/>
    <property type="match status" value="1"/>
</dbReference>
<dbReference type="Ensembl" id="ENSSSUT00005008390.1">
    <property type="protein sequence ID" value="ENSSSUP00005007269.1"/>
    <property type="gene ID" value="ENSSSUG00005004707.1"/>
</dbReference>
<dbReference type="GO" id="GO:0005791">
    <property type="term" value="C:rough endoplasmic reticulum"/>
    <property type="evidence" value="ECO:0007669"/>
    <property type="project" value="UniProtKB-SubCell"/>
</dbReference>
<keyword evidence="8" id="KW-0597">Phosphoprotein</keyword>
<dbReference type="HAMAP" id="MF_01364_A">
    <property type="entry name" value="Ribosomal_uS14_2_A"/>
    <property type="match status" value="1"/>
</dbReference>
<evidence type="ECO:0000256" key="4">
    <source>
        <dbReference type="ARBA" id="ARBA00009083"/>
    </source>
</evidence>
<keyword evidence="9" id="KW-0479">Metal-binding</keyword>
<dbReference type="InterPro" id="IPR039744">
    <property type="entry name" value="RIbosomal_uS14_euk_arc"/>
</dbReference>
<dbReference type="Proteomes" id="UP000472268">
    <property type="component" value="Chromosome 9"/>
</dbReference>
<evidence type="ECO:0000256" key="8">
    <source>
        <dbReference type="ARBA" id="ARBA00022553"/>
    </source>
</evidence>
<proteinExistence type="inferred from homology"/>
<evidence type="ECO:0000256" key="15">
    <source>
        <dbReference type="ARBA" id="ARBA00035167"/>
    </source>
</evidence>
<keyword evidence="19" id="KW-1185">Reference proteome</keyword>
<dbReference type="FunFam" id="4.10.830.10:FF:000002">
    <property type="entry name" value="40S ribosomal protein S29"/>
    <property type="match status" value="1"/>
</dbReference>
<evidence type="ECO:0000256" key="10">
    <source>
        <dbReference type="ARBA" id="ARBA00022824"/>
    </source>
</evidence>
<gene>
    <name evidence="18" type="primary">RPS29</name>
</gene>
<keyword evidence="11" id="KW-0862">Zinc</keyword>
<dbReference type="GO" id="GO:0022627">
    <property type="term" value="C:cytosolic small ribosomal subunit"/>
    <property type="evidence" value="ECO:0007669"/>
    <property type="project" value="TreeGrafter"/>
</dbReference>
<evidence type="ECO:0000256" key="13">
    <source>
        <dbReference type="ARBA" id="ARBA00022990"/>
    </source>
</evidence>
<keyword evidence="7" id="KW-0963">Cytoplasm</keyword>
<comment type="subcellular location">
    <subcellularLocation>
        <location evidence="3">Cytoplasm</location>
        <location evidence="3">Cytosol</location>
    </subcellularLocation>
    <subcellularLocation>
        <location evidence="2">Rough endoplasmic reticulum</location>
    </subcellularLocation>
</comment>
<comment type="function">
    <text evidence="17">Component of the small ribosomal subunit. The ribosome is a large ribonucleoprotein complex responsible for the synthesis of proteins in the cell.</text>
</comment>
<sequence>MGHQQLYWSHPRKFGQGSRSCRVCSNRHGLIRKYGLNMCRQCFRQYAKDIGFIKAPAAEPWRVREELFCSLLQTSTAPLFILPSVEQDSSCLRISCSCPSPHPQFKASLHLPKGFSKYYLCFDVFLL</sequence>
<dbReference type="Pfam" id="PF00253">
    <property type="entry name" value="Ribosomal_S14"/>
    <property type="match status" value="1"/>
</dbReference>
<evidence type="ECO:0000256" key="12">
    <source>
        <dbReference type="ARBA" id="ARBA00022980"/>
    </source>
</evidence>
<protein>
    <recommendedName>
        <fullName evidence="15">Small ribosomal subunit protein uS14</fullName>
    </recommendedName>
    <alternativeName>
        <fullName evidence="16">40S ribosomal protein S29</fullName>
    </alternativeName>
</protein>
<dbReference type="GO" id="GO:0008270">
    <property type="term" value="F:zinc ion binding"/>
    <property type="evidence" value="ECO:0007669"/>
    <property type="project" value="InterPro"/>
</dbReference>
<reference evidence="18" key="2">
    <citation type="submission" date="2025-08" db="UniProtKB">
        <authorList>
            <consortium name="Ensembl"/>
        </authorList>
    </citation>
    <scope>IDENTIFICATION</scope>
</reference>
<keyword evidence="10" id="KW-0256">Endoplasmic reticulum</keyword>
<evidence type="ECO:0000256" key="7">
    <source>
        <dbReference type="ARBA" id="ARBA00022490"/>
    </source>
</evidence>
<evidence type="ECO:0000256" key="17">
    <source>
        <dbReference type="ARBA" id="ARBA00045746"/>
    </source>
</evidence>
<evidence type="ECO:0000256" key="6">
    <source>
        <dbReference type="ARBA" id="ARBA00022481"/>
    </source>
</evidence>
<dbReference type="GO" id="GO:0003735">
    <property type="term" value="F:structural constituent of ribosome"/>
    <property type="evidence" value="ECO:0007669"/>
    <property type="project" value="InterPro"/>
</dbReference>
<dbReference type="InterPro" id="IPR018271">
    <property type="entry name" value="Ribosomal_uS14_CS"/>
</dbReference>
<evidence type="ECO:0000313" key="19">
    <source>
        <dbReference type="Proteomes" id="UP000472268"/>
    </source>
</evidence>
<evidence type="ECO:0000256" key="1">
    <source>
        <dbReference type="ARBA" id="ARBA00001947"/>
    </source>
</evidence>
<dbReference type="InterPro" id="IPR043140">
    <property type="entry name" value="Ribosomal_uS14_sf"/>
</dbReference>
<keyword evidence="14" id="KW-0687">Ribonucleoprotein</keyword>
<reference evidence="18" key="3">
    <citation type="submission" date="2025-09" db="UniProtKB">
        <authorList>
            <consortium name="Ensembl"/>
        </authorList>
    </citation>
    <scope>IDENTIFICATION</scope>
</reference>
<dbReference type="NCBIfam" id="NF004424">
    <property type="entry name" value="PRK05766.1"/>
    <property type="match status" value="1"/>
</dbReference>
<evidence type="ECO:0000313" key="18">
    <source>
        <dbReference type="Ensembl" id="ENSSSUP00005007269.1"/>
    </source>
</evidence>
<comment type="subunit">
    <text evidence="5">Component of the 40S small ribosomal subunit.</text>
</comment>
<evidence type="ECO:0000256" key="16">
    <source>
        <dbReference type="ARBA" id="ARBA00035455"/>
    </source>
</evidence>
<comment type="cofactor">
    <cofactor evidence="1">
        <name>Zn(2+)</name>
        <dbReference type="ChEBI" id="CHEBI:29105"/>
    </cofactor>
</comment>
<dbReference type="InterPro" id="IPR001209">
    <property type="entry name" value="Ribosomal_uS14"/>
</dbReference>
<dbReference type="Gene3D" id="4.10.830.10">
    <property type="entry name" value="30s Ribosomal Protein S14, Chain N"/>
    <property type="match status" value="1"/>
</dbReference>
<evidence type="ECO:0000256" key="3">
    <source>
        <dbReference type="ARBA" id="ARBA00004514"/>
    </source>
</evidence>
<dbReference type="AlphaFoldDB" id="A0A673TE34"/>